<proteinExistence type="predicted"/>
<keyword evidence="2" id="KW-1185">Reference proteome</keyword>
<gene>
    <name evidence="1" type="ORF">SAMN02745121_06761</name>
</gene>
<dbReference type="Proteomes" id="UP000199400">
    <property type="component" value="Unassembled WGS sequence"/>
</dbReference>
<reference evidence="2" key="1">
    <citation type="submission" date="2016-10" db="EMBL/GenBank/DDBJ databases">
        <authorList>
            <person name="Varghese N."/>
            <person name="Submissions S."/>
        </authorList>
    </citation>
    <scope>NUCLEOTIDE SEQUENCE [LARGE SCALE GENOMIC DNA]</scope>
    <source>
        <strain evidence="2">ATCC 25963</strain>
    </source>
</reference>
<accession>A0A1I2FQV9</accession>
<evidence type="ECO:0000313" key="2">
    <source>
        <dbReference type="Proteomes" id="UP000199400"/>
    </source>
</evidence>
<organism evidence="1 2">
    <name type="scientific">Nannocystis exedens</name>
    <dbReference type="NCBI Taxonomy" id="54"/>
    <lineage>
        <taxon>Bacteria</taxon>
        <taxon>Pseudomonadati</taxon>
        <taxon>Myxococcota</taxon>
        <taxon>Polyangia</taxon>
        <taxon>Nannocystales</taxon>
        <taxon>Nannocystaceae</taxon>
        <taxon>Nannocystis</taxon>
    </lineage>
</organism>
<dbReference type="AlphaFoldDB" id="A0A1I2FQV9"/>
<dbReference type="EMBL" id="FOMX01000027">
    <property type="protein sequence ID" value="SFF06836.1"/>
    <property type="molecule type" value="Genomic_DNA"/>
</dbReference>
<protein>
    <submittedName>
        <fullName evidence="1">Uncharacterized protein</fullName>
    </submittedName>
</protein>
<name>A0A1I2FQV9_9BACT</name>
<sequence length="188" mass="19592">MNCPVTRLRVASLALVGLLGPAGCWMSVPVLEASASPGMVPAVIAPESDAAVAAAEVDEAVDDVDGGDPSALPEPSSQLEVEAELVEARSTPHCGHDKFVVVMRYAVKRVLAGSYGERDLYVALQCPELGLSPCRDGKGARVRSFRAGDVHRLQLVQGTGSGKLVDKFNDGPGAELPRYRARCGAAGP</sequence>
<evidence type="ECO:0000313" key="1">
    <source>
        <dbReference type="EMBL" id="SFF06836.1"/>
    </source>
</evidence>